<sequence length="70" mass="7590">MTRFLYCALPGAKNTHQTGQILRSDMGHNVVLDCEGDITFATIMFALVNELSHQSVASHSTESSPVIIAL</sequence>
<proteinExistence type="predicted"/>
<name>A0ABR0AAN1_9CRUS</name>
<gene>
    <name evidence="1" type="ORF">OUZ56_007670</name>
</gene>
<dbReference type="EMBL" id="JAOYFB010000037">
    <property type="protein sequence ID" value="KAK4022191.1"/>
    <property type="molecule type" value="Genomic_DNA"/>
</dbReference>
<reference evidence="1 2" key="1">
    <citation type="journal article" date="2023" name="Nucleic Acids Res.">
        <title>The hologenome of Daphnia magna reveals possible DNA methylation and microbiome-mediated evolution of the host genome.</title>
        <authorList>
            <person name="Chaturvedi A."/>
            <person name="Li X."/>
            <person name="Dhandapani V."/>
            <person name="Marshall H."/>
            <person name="Kissane S."/>
            <person name="Cuenca-Cambronero M."/>
            <person name="Asole G."/>
            <person name="Calvet F."/>
            <person name="Ruiz-Romero M."/>
            <person name="Marangio P."/>
            <person name="Guigo R."/>
            <person name="Rago D."/>
            <person name="Mirbahai L."/>
            <person name="Eastwood N."/>
            <person name="Colbourne J.K."/>
            <person name="Zhou J."/>
            <person name="Mallon E."/>
            <person name="Orsini L."/>
        </authorList>
    </citation>
    <scope>NUCLEOTIDE SEQUENCE [LARGE SCALE GENOMIC DNA]</scope>
    <source>
        <strain evidence="1">LRV0_1</strain>
    </source>
</reference>
<dbReference type="Proteomes" id="UP001234178">
    <property type="component" value="Unassembled WGS sequence"/>
</dbReference>
<protein>
    <submittedName>
        <fullName evidence="1">Uncharacterized protein</fullName>
    </submittedName>
</protein>
<evidence type="ECO:0000313" key="1">
    <source>
        <dbReference type="EMBL" id="KAK4022191.1"/>
    </source>
</evidence>
<accession>A0ABR0AAN1</accession>
<comment type="caution">
    <text evidence="1">The sequence shown here is derived from an EMBL/GenBank/DDBJ whole genome shotgun (WGS) entry which is preliminary data.</text>
</comment>
<organism evidence="1 2">
    <name type="scientific">Daphnia magna</name>
    <dbReference type="NCBI Taxonomy" id="35525"/>
    <lineage>
        <taxon>Eukaryota</taxon>
        <taxon>Metazoa</taxon>
        <taxon>Ecdysozoa</taxon>
        <taxon>Arthropoda</taxon>
        <taxon>Crustacea</taxon>
        <taxon>Branchiopoda</taxon>
        <taxon>Diplostraca</taxon>
        <taxon>Cladocera</taxon>
        <taxon>Anomopoda</taxon>
        <taxon>Daphniidae</taxon>
        <taxon>Daphnia</taxon>
    </lineage>
</organism>
<evidence type="ECO:0000313" key="2">
    <source>
        <dbReference type="Proteomes" id="UP001234178"/>
    </source>
</evidence>
<keyword evidence="2" id="KW-1185">Reference proteome</keyword>